<evidence type="ECO:0008006" key="3">
    <source>
        <dbReference type="Google" id="ProtNLM"/>
    </source>
</evidence>
<gene>
    <name evidence="1" type="ORF">GCM10025867_08960</name>
</gene>
<keyword evidence="2" id="KW-1185">Reference proteome</keyword>
<evidence type="ECO:0000313" key="2">
    <source>
        <dbReference type="Proteomes" id="UP001321486"/>
    </source>
</evidence>
<sequence>MGFSYEEAPATGVAFPKPTIPDERFYGTTPILNKVEKAAGAVKDKLSKK</sequence>
<name>A0ABN6XUF2_9MICO</name>
<dbReference type="RefSeq" id="WP_286345609.1">
    <property type="nucleotide sequence ID" value="NZ_AP027732.1"/>
</dbReference>
<dbReference type="Proteomes" id="UP001321486">
    <property type="component" value="Chromosome"/>
</dbReference>
<accession>A0ABN6XUF2</accession>
<dbReference type="EMBL" id="AP027732">
    <property type="protein sequence ID" value="BDZ48655.1"/>
    <property type="molecule type" value="Genomic_DNA"/>
</dbReference>
<organism evidence="1 2">
    <name type="scientific">Frondihabitans sucicola</name>
    <dbReference type="NCBI Taxonomy" id="1268041"/>
    <lineage>
        <taxon>Bacteria</taxon>
        <taxon>Bacillati</taxon>
        <taxon>Actinomycetota</taxon>
        <taxon>Actinomycetes</taxon>
        <taxon>Micrococcales</taxon>
        <taxon>Microbacteriaceae</taxon>
        <taxon>Frondihabitans</taxon>
    </lineage>
</organism>
<proteinExistence type="predicted"/>
<evidence type="ECO:0000313" key="1">
    <source>
        <dbReference type="EMBL" id="BDZ48655.1"/>
    </source>
</evidence>
<reference evidence="2" key="1">
    <citation type="journal article" date="2019" name="Int. J. Syst. Evol. Microbiol.">
        <title>The Global Catalogue of Microorganisms (GCM) 10K type strain sequencing project: providing services to taxonomists for standard genome sequencing and annotation.</title>
        <authorList>
            <consortium name="The Broad Institute Genomics Platform"/>
            <consortium name="The Broad Institute Genome Sequencing Center for Infectious Disease"/>
            <person name="Wu L."/>
            <person name="Ma J."/>
        </authorList>
    </citation>
    <scope>NUCLEOTIDE SEQUENCE [LARGE SCALE GENOMIC DNA]</scope>
    <source>
        <strain evidence="2">NBRC 108728</strain>
    </source>
</reference>
<protein>
    <recommendedName>
        <fullName evidence="3">HK97 gp10 family phage protein</fullName>
    </recommendedName>
</protein>